<feature type="compositionally biased region" description="Polar residues" evidence="1">
    <location>
        <begin position="179"/>
        <end position="191"/>
    </location>
</feature>
<feature type="compositionally biased region" description="Acidic residues" evidence="1">
    <location>
        <begin position="83"/>
        <end position="100"/>
    </location>
</feature>
<dbReference type="Pfam" id="PF18759">
    <property type="entry name" value="Plavaka"/>
    <property type="match status" value="2"/>
</dbReference>
<protein>
    <submittedName>
        <fullName evidence="2">Uncharacterized protein</fullName>
    </submittedName>
</protein>
<dbReference type="Proteomes" id="UP000620124">
    <property type="component" value="Unassembled WGS sequence"/>
</dbReference>
<feature type="region of interest" description="Disordered" evidence="1">
    <location>
        <begin position="51"/>
        <end position="142"/>
    </location>
</feature>
<feature type="compositionally biased region" description="Basic and acidic residues" evidence="1">
    <location>
        <begin position="101"/>
        <end position="112"/>
    </location>
</feature>
<sequence>MPRCPGCGTECAGGKGLSLHLKLTTNERCSAIFRAAEGHVGNAPPTLAALNAPPELPQDHGLPSGHTEFAGDFFGDNYTAGDFPDDSDDELDEESDNDTVGEDHEGANHADLEGGYEAPRTLPASMGDGDQDDPMPSPHDAAVCAPTHTARKIAEDKFHHKPIVVKFPGGRAGQPIPSPNTKNSEQTYGSALSGCSTSNPYAPFNSKMDWEVARWAKLRGSGSTAFTDLLHIDGVRESLNLSYGTSGQLNQIIDEKLPGRPKFTRSEVVVNGEVFHLYSRDIIECVRALWGDSDFAPYLFVAPERHYIDKDKTIRMYHNMHTGKWWWSTQEEVEKNHPGATIIPIIISSDKTQLTVFGNKTAYPVYMTIGNIPKEIRRKPSRRGRPQRRILGNVFHACMRHILAPLKDAGAAGLPVTSGDGVTRRGHPIYATFVGDYPEQCLVTAVKTGDCPTCEVPRDELGEDTKYPLRDLESILAALDTLDDGPGVYSKACADAGIKPIYPPFWEGLPYTNIFQAVSPDILHQLYQGIVKHLIAWLKECCGEDEIDARCRRLPPNHNVRLFMSGISNLSRVTGKEHDQISRFLLGIIIDVRLLDNLAPGRLLAAVRGVLDFVYLAQYPMHTTETLSHLASALQRFHDNKSIFVALGVRDNFNLPKLHSCSHYIMYIKAFGTTDNYNTEYTEHLHIDLAKDAYRSTNFKDEFPQMTLWLERKEKIFRHEKYIQWCLDGCPSPPVMDHLPPGIVYERQLKMTIHPTHKAVRFGRLVEDYGAQIFCDALARFVAKFNNPLFTPRQIEAESACITFAFSSVPVFHRVKFTTQDPYTPHGPSDSVVDAIHIQPRKLLKNGEAVPARFDTALVNDSTGGLIGVDGER</sequence>
<organism evidence="2 3">
    <name type="scientific">Mycena venus</name>
    <dbReference type="NCBI Taxonomy" id="2733690"/>
    <lineage>
        <taxon>Eukaryota</taxon>
        <taxon>Fungi</taxon>
        <taxon>Dikarya</taxon>
        <taxon>Basidiomycota</taxon>
        <taxon>Agaricomycotina</taxon>
        <taxon>Agaricomycetes</taxon>
        <taxon>Agaricomycetidae</taxon>
        <taxon>Agaricales</taxon>
        <taxon>Marasmiineae</taxon>
        <taxon>Mycenaceae</taxon>
        <taxon>Mycena</taxon>
    </lineage>
</organism>
<feature type="region of interest" description="Disordered" evidence="1">
    <location>
        <begin position="167"/>
        <end position="191"/>
    </location>
</feature>
<reference evidence="2" key="1">
    <citation type="submission" date="2020-05" db="EMBL/GenBank/DDBJ databases">
        <title>Mycena genomes resolve the evolution of fungal bioluminescence.</title>
        <authorList>
            <person name="Tsai I.J."/>
        </authorList>
    </citation>
    <scope>NUCLEOTIDE SEQUENCE</scope>
    <source>
        <strain evidence="2">CCC161011</strain>
    </source>
</reference>
<comment type="caution">
    <text evidence="2">The sequence shown here is derived from an EMBL/GenBank/DDBJ whole genome shotgun (WGS) entry which is preliminary data.</text>
</comment>
<evidence type="ECO:0000256" key="1">
    <source>
        <dbReference type="SAM" id="MobiDB-lite"/>
    </source>
</evidence>
<proteinExistence type="predicted"/>
<evidence type="ECO:0000313" key="3">
    <source>
        <dbReference type="Proteomes" id="UP000620124"/>
    </source>
</evidence>
<dbReference type="OrthoDB" id="2576233at2759"/>
<dbReference type="AlphaFoldDB" id="A0A8H6XXZ5"/>
<name>A0A8H6XXZ5_9AGAR</name>
<gene>
    <name evidence="2" type="ORF">MVEN_01400700</name>
</gene>
<dbReference type="InterPro" id="IPR041078">
    <property type="entry name" value="Plavaka"/>
</dbReference>
<dbReference type="EMBL" id="JACAZI010000011">
    <property type="protein sequence ID" value="KAF7348809.1"/>
    <property type="molecule type" value="Genomic_DNA"/>
</dbReference>
<accession>A0A8H6XXZ5</accession>
<keyword evidence="3" id="KW-1185">Reference proteome</keyword>
<evidence type="ECO:0000313" key="2">
    <source>
        <dbReference type="EMBL" id="KAF7348809.1"/>
    </source>
</evidence>